<dbReference type="AlphaFoldDB" id="G7IYZ6"/>
<dbReference type="CDD" id="cd02241">
    <property type="entry name" value="cupin_OxOx"/>
    <property type="match status" value="1"/>
</dbReference>
<feature type="domain" description="Cupin type-1" evidence="12">
    <location>
        <begin position="161"/>
        <end position="299"/>
    </location>
</feature>
<evidence type="ECO:0000256" key="2">
    <source>
        <dbReference type="ARBA" id="ARBA00007456"/>
    </source>
</evidence>
<keyword evidence="10" id="KW-1015">Disulfide bond</keyword>
<dbReference type="EMBL" id="CM001219">
    <property type="protein sequence ID" value="AES68970.1"/>
    <property type="molecule type" value="Genomic_DNA"/>
</dbReference>
<dbReference type="SUPFAM" id="SSF51182">
    <property type="entry name" value="RmlC-like cupins"/>
    <property type="match status" value="1"/>
</dbReference>
<dbReference type="HOGENOM" id="CLU_898252_0_0_1"/>
<reference evidence="14" key="3">
    <citation type="submission" date="2015-04" db="UniProtKB">
        <authorList>
            <consortium name="EnsemblPlants"/>
        </authorList>
    </citation>
    <scope>IDENTIFICATION</scope>
    <source>
        <strain evidence="14">cv. Jemalong A17</strain>
    </source>
</reference>
<feature type="binding site" evidence="8">
    <location>
        <position position="210"/>
    </location>
    <ligand>
        <name>oxalate</name>
        <dbReference type="ChEBI" id="CHEBI:30623"/>
    </ligand>
</feature>
<evidence type="ECO:0000256" key="11">
    <source>
        <dbReference type="SAM" id="Phobius"/>
    </source>
</evidence>
<feature type="transmembrane region" description="Helical" evidence="11">
    <location>
        <begin position="109"/>
        <end position="128"/>
    </location>
</feature>
<dbReference type="GO" id="GO:0030145">
    <property type="term" value="F:manganese ion binding"/>
    <property type="evidence" value="ECO:0007669"/>
    <property type="project" value="InterPro"/>
</dbReference>
<keyword evidence="11" id="KW-0812">Transmembrane</keyword>
<evidence type="ECO:0000256" key="5">
    <source>
        <dbReference type="ARBA" id="ARBA00022723"/>
    </source>
</evidence>
<keyword evidence="15" id="KW-1185">Reference proteome</keyword>
<feature type="binding site" evidence="9">
    <location>
        <position position="247"/>
    </location>
    <ligand>
        <name>Mn(2+)</name>
        <dbReference type="ChEBI" id="CHEBI:29035"/>
    </ligand>
</feature>
<feature type="binding site" evidence="9">
    <location>
        <position position="210"/>
    </location>
    <ligand>
        <name>Mn(2+)</name>
        <dbReference type="ChEBI" id="CHEBI:29035"/>
    </ligand>
</feature>
<evidence type="ECO:0000313" key="14">
    <source>
        <dbReference type="EnsemblPlants" id="AES68970"/>
    </source>
</evidence>
<reference evidence="13 15" key="2">
    <citation type="journal article" date="2014" name="BMC Genomics">
        <title>An improved genome release (version Mt4.0) for the model legume Medicago truncatula.</title>
        <authorList>
            <person name="Tang H."/>
            <person name="Krishnakumar V."/>
            <person name="Bidwell S."/>
            <person name="Rosen B."/>
            <person name="Chan A."/>
            <person name="Zhou S."/>
            <person name="Gentzbittel L."/>
            <person name="Childs K.L."/>
            <person name="Yandell M."/>
            <person name="Gundlach H."/>
            <person name="Mayer K.F."/>
            <person name="Schwartz D.C."/>
            <person name="Town C.D."/>
        </authorList>
    </citation>
    <scope>GENOME REANNOTATION</scope>
    <source>
        <strain evidence="14 15">cv. Jemalong A17</strain>
    </source>
</reference>
<keyword evidence="5 8" id="KW-0479">Metal-binding</keyword>
<name>G7IYZ6_MEDTR</name>
<dbReference type="GO" id="GO:0031012">
    <property type="term" value="C:extracellular matrix"/>
    <property type="evidence" value="ECO:0000318"/>
    <property type="project" value="GO_Central"/>
</dbReference>
<evidence type="ECO:0000256" key="3">
    <source>
        <dbReference type="ARBA" id="ARBA00022523"/>
    </source>
</evidence>
<dbReference type="GO" id="GO:0048046">
    <property type="term" value="C:apoplast"/>
    <property type="evidence" value="ECO:0007669"/>
    <property type="project" value="UniProtKB-SubCell"/>
</dbReference>
<sequence length="310" mass="34791">MSPKYFPFEVYGRLTWLGMTRGFTLPGKSGHLGFLRIELLSFVNECFRHRITLLIYFLWTFLVSLFNFSFGVGASKSFFILWKLLNNTATCVRPNNLISFNTNHHKMKIIYILFLFTIFSFNISHAPVHDFCVADLKAPNTNSGYSCKPDVNITSDDFVFHGFVARVFTNYIKLGITPATVTNFPALKGLRISTMAIDCDEGISPPMHTHPDATQGEITAGFLTPTSVYSKVLKLGDLFVIPKGMLHFATNSGKGKAKTYVFYSSENPRTHILDHLLFSNSLPSNLVAQTTFIDLDQVKKLKVCLVEVGS</sequence>
<keyword evidence="11" id="KW-1133">Transmembrane helix</keyword>
<dbReference type="PaxDb" id="3880-AES68970"/>
<evidence type="ECO:0000256" key="1">
    <source>
        <dbReference type="ARBA" id="ARBA00004271"/>
    </source>
</evidence>
<organism evidence="13 15">
    <name type="scientific">Medicago truncatula</name>
    <name type="common">Barrel medic</name>
    <name type="synonym">Medicago tribuloides</name>
    <dbReference type="NCBI Taxonomy" id="3880"/>
    <lineage>
        <taxon>Eukaryota</taxon>
        <taxon>Viridiplantae</taxon>
        <taxon>Streptophyta</taxon>
        <taxon>Embryophyta</taxon>
        <taxon>Tracheophyta</taxon>
        <taxon>Spermatophyta</taxon>
        <taxon>Magnoliopsida</taxon>
        <taxon>eudicotyledons</taxon>
        <taxon>Gunneridae</taxon>
        <taxon>Pentapetalae</taxon>
        <taxon>rosids</taxon>
        <taxon>fabids</taxon>
        <taxon>Fabales</taxon>
        <taxon>Fabaceae</taxon>
        <taxon>Papilionoideae</taxon>
        <taxon>50 kb inversion clade</taxon>
        <taxon>NPAAA clade</taxon>
        <taxon>Hologalegina</taxon>
        <taxon>IRL clade</taxon>
        <taxon>Trifolieae</taxon>
        <taxon>Medicago</taxon>
    </lineage>
</organism>
<evidence type="ECO:0000256" key="6">
    <source>
        <dbReference type="ARBA" id="ARBA00023180"/>
    </source>
</evidence>
<evidence type="ECO:0000256" key="9">
    <source>
        <dbReference type="PIRSR" id="PIRSR601929-2"/>
    </source>
</evidence>
<evidence type="ECO:0000313" key="13">
    <source>
        <dbReference type="EMBL" id="AES68970.1"/>
    </source>
</evidence>
<evidence type="ECO:0000256" key="4">
    <source>
        <dbReference type="ARBA" id="ARBA00022525"/>
    </source>
</evidence>
<gene>
    <name evidence="13" type="ordered locus">MTR_3g019810</name>
</gene>
<feature type="transmembrane region" description="Helical" evidence="11">
    <location>
        <begin position="53"/>
        <end position="74"/>
    </location>
</feature>
<feature type="binding site" evidence="9">
    <location>
        <position position="208"/>
    </location>
    <ligand>
        <name>Mn(2+)</name>
        <dbReference type="ChEBI" id="CHEBI:29035"/>
    </ligand>
</feature>
<protein>
    <submittedName>
        <fullName evidence="13">Germin family 3 protein</fullName>
    </submittedName>
</protein>
<evidence type="ECO:0000256" key="10">
    <source>
        <dbReference type="PIRSR" id="PIRSR601929-3"/>
    </source>
</evidence>
<keyword evidence="7 8" id="KW-0464">Manganese</keyword>
<dbReference type="InterPro" id="IPR014710">
    <property type="entry name" value="RmlC-like_jellyroll"/>
</dbReference>
<evidence type="ECO:0000313" key="15">
    <source>
        <dbReference type="Proteomes" id="UP000002051"/>
    </source>
</evidence>
<reference evidence="13 15" key="1">
    <citation type="journal article" date="2011" name="Nature">
        <title>The Medicago genome provides insight into the evolution of rhizobial symbioses.</title>
        <authorList>
            <person name="Young N.D."/>
            <person name="Debelle F."/>
            <person name="Oldroyd G.E."/>
            <person name="Geurts R."/>
            <person name="Cannon S.B."/>
            <person name="Udvardi M.K."/>
            <person name="Benedito V.A."/>
            <person name="Mayer K.F."/>
            <person name="Gouzy J."/>
            <person name="Schoof H."/>
            <person name="Van de Peer Y."/>
            <person name="Proost S."/>
            <person name="Cook D.R."/>
            <person name="Meyers B.C."/>
            <person name="Spannagl M."/>
            <person name="Cheung F."/>
            <person name="De Mita S."/>
            <person name="Krishnakumar V."/>
            <person name="Gundlach H."/>
            <person name="Zhou S."/>
            <person name="Mudge J."/>
            <person name="Bharti A.K."/>
            <person name="Murray J.D."/>
            <person name="Naoumkina M.A."/>
            <person name="Rosen B."/>
            <person name="Silverstein K.A."/>
            <person name="Tang H."/>
            <person name="Rombauts S."/>
            <person name="Zhao P.X."/>
            <person name="Zhou P."/>
            <person name="Barbe V."/>
            <person name="Bardou P."/>
            <person name="Bechner M."/>
            <person name="Bellec A."/>
            <person name="Berger A."/>
            <person name="Berges H."/>
            <person name="Bidwell S."/>
            <person name="Bisseling T."/>
            <person name="Choisne N."/>
            <person name="Couloux A."/>
            <person name="Denny R."/>
            <person name="Deshpande S."/>
            <person name="Dai X."/>
            <person name="Doyle J.J."/>
            <person name="Dudez A.M."/>
            <person name="Farmer A.D."/>
            <person name="Fouteau S."/>
            <person name="Franken C."/>
            <person name="Gibelin C."/>
            <person name="Gish J."/>
            <person name="Goldstein S."/>
            <person name="Gonzalez A.J."/>
            <person name="Green P.J."/>
            <person name="Hallab A."/>
            <person name="Hartog M."/>
            <person name="Hua A."/>
            <person name="Humphray S.J."/>
            <person name="Jeong D.H."/>
            <person name="Jing Y."/>
            <person name="Jocker A."/>
            <person name="Kenton S.M."/>
            <person name="Kim D.J."/>
            <person name="Klee K."/>
            <person name="Lai H."/>
            <person name="Lang C."/>
            <person name="Lin S."/>
            <person name="Macmil S.L."/>
            <person name="Magdelenat G."/>
            <person name="Matthews L."/>
            <person name="McCorrison J."/>
            <person name="Monaghan E.L."/>
            <person name="Mun J.H."/>
            <person name="Najar F.Z."/>
            <person name="Nicholson C."/>
            <person name="Noirot C."/>
            <person name="O'Bleness M."/>
            <person name="Paule C.R."/>
            <person name="Poulain J."/>
            <person name="Prion F."/>
            <person name="Qin B."/>
            <person name="Qu C."/>
            <person name="Retzel E.F."/>
            <person name="Riddle C."/>
            <person name="Sallet E."/>
            <person name="Samain S."/>
            <person name="Samson N."/>
            <person name="Sanders I."/>
            <person name="Saurat O."/>
            <person name="Scarpelli C."/>
            <person name="Schiex T."/>
            <person name="Segurens B."/>
            <person name="Severin A.J."/>
            <person name="Sherrier D.J."/>
            <person name="Shi R."/>
            <person name="Sims S."/>
            <person name="Singer S.R."/>
            <person name="Sinharoy S."/>
            <person name="Sterck L."/>
            <person name="Viollet A."/>
            <person name="Wang B.B."/>
            <person name="Wang K."/>
            <person name="Wang M."/>
            <person name="Wang X."/>
            <person name="Warfsmann J."/>
            <person name="Weissenbach J."/>
            <person name="White D.D."/>
            <person name="White J.D."/>
            <person name="Wiley G.B."/>
            <person name="Wincker P."/>
            <person name="Xing Y."/>
            <person name="Yang L."/>
            <person name="Yao Z."/>
            <person name="Ying F."/>
            <person name="Zhai J."/>
            <person name="Zhou L."/>
            <person name="Zuber A."/>
            <person name="Denarie J."/>
            <person name="Dixon R.A."/>
            <person name="May G.D."/>
            <person name="Schwartz D.C."/>
            <person name="Rogers J."/>
            <person name="Quetier F."/>
            <person name="Town C.D."/>
            <person name="Roe B.A."/>
        </authorList>
    </citation>
    <scope>NUCLEOTIDE SEQUENCE [LARGE SCALE GENOMIC DNA]</scope>
    <source>
        <strain evidence="13">A17</strain>
        <strain evidence="14 15">cv. Jemalong A17</strain>
    </source>
</reference>
<dbReference type="SMART" id="SM00835">
    <property type="entry name" value="Cupin_1"/>
    <property type="match status" value="1"/>
</dbReference>
<keyword evidence="6" id="KW-0325">Glycoprotein</keyword>
<comment type="similarity">
    <text evidence="2">Belongs to the germin family.</text>
</comment>
<proteinExistence type="inferred from homology"/>
<dbReference type="Gene3D" id="2.60.120.10">
    <property type="entry name" value="Jelly Rolls"/>
    <property type="match status" value="1"/>
</dbReference>
<keyword evidence="3" id="KW-0052">Apoplast</keyword>
<keyword evidence="11" id="KW-0472">Membrane</keyword>
<dbReference type="eggNOG" id="ENOG502QT7C">
    <property type="taxonomic scope" value="Eukaryota"/>
</dbReference>
<accession>G7IYZ6</accession>
<dbReference type="EnsemblPlants" id="AES68970">
    <property type="protein sequence ID" value="AES68970"/>
    <property type="gene ID" value="MTR_3g019810"/>
</dbReference>
<dbReference type="InterPro" id="IPR011051">
    <property type="entry name" value="RmlC_Cupin_sf"/>
</dbReference>
<feature type="disulfide bond" evidence="10">
    <location>
        <begin position="132"/>
        <end position="147"/>
    </location>
</feature>
<dbReference type="InterPro" id="IPR001929">
    <property type="entry name" value="Germin"/>
</dbReference>
<dbReference type="PANTHER" id="PTHR31238">
    <property type="entry name" value="GERMIN-LIKE PROTEIN SUBFAMILY 3 MEMBER 3"/>
    <property type="match status" value="1"/>
</dbReference>
<dbReference type="STRING" id="3880.G7IYZ6"/>
<dbReference type="Proteomes" id="UP000002051">
    <property type="component" value="Chromosome 3"/>
</dbReference>
<comment type="subcellular location">
    <subcellularLocation>
        <location evidence="1">Secreted</location>
        <location evidence="1">Extracellular space</location>
        <location evidence="1">Apoplast</location>
    </subcellularLocation>
</comment>
<evidence type="ECO:0000259" key="12">
    <source>
        <dbReference type="SMART" id="SM00835"/>
    </source>
</evidence>
<evidence type="ECO:0000256" key="8">
    <source>
        <dbReference type="PIRSR" id="PIRSR601929-1"/>
    </source>
</evidence>
<dbReference type="Pfam" id="PF00190">
    <property type="entry name" value="Cupin_1"/>
    <property type="match status" value="1"/>
</dbReference>
<keyword evidence="4" id="KW-0964">Secreted</keyword>
<dbReference type="InterPro" id="IPR006045">
    <property type="entry name" value="Cupin_1"/>
</dbReference>
<evidence type="ECO:0000256" key="7">
    <source>
        <dbReference type="ARBA" id="ARBA00023211"/>
    </source>
</evidence>